<gene>
    <name evidence="2" type="ORF">JIN82_08485</name>
</gene>
<dbReference type="PROSITE" id="PS51257">
    <property type="entry name" value="PROKAR_LIPOPROTEIN"/>
    <property type="match status" value="1"/>
</dbReference>
<organism evidence="2 3">
    <name type="scientific">Persicirhabdus sediminis</name>
    <dbReference type="NCBI Taxonomy" id="454144"/>
    <lineage>
        <taxon>Bacteria</taxon>
        <taxon>Pseudomonadati</taxon>
        <taxon>Verrucomicrobiota</taxon>
        <taxon>Verrucomicrobiia</taxon>
        <taxon>Verrucomicrobiales</taxon>
        <taxon>Verrucomicrobiaceae</taxon>
        <taxon>Persicirhabdus</taxon>
    </lineage>
</organism>
<dbReference type="AlphaFoldDB" id="A0A8J7SJL1"/>
<keyword evidence="3" id="KW-1185">Reference proteome</keyword>
<keyword evidence="1" id="KW-0732">Signal</keyword>
<dbReference type="EMBL" id="JAENIM010000039">
    <property type="protein sequence ID" value="MBK1791186.1"/>
    <property type="molecule type" value="Genomic_DNA"/>
</dbReference>
<evidence type="ECO:0000256" key="1">
    <source>
        <dbReference type="SAM" id="SignalP"/>
    </source>
</evidence>
<feature type="chain" id="PRO_5035250144" evidence="1">
    <location>
        <begin position="25"/>
        <end position="207"/>
    </location>
</feature>
<feature type="signal peptide" evidence="1">
    <location>
        <begin position="1"/>
        <end position="24"/>
    </location>
</feature>
<dbReference type="Proteomes" id="UP000624703">
    <property type="component" value="Unassembled WGS sequence"/>
</dbReference>
<name>A0A8J7SJL1_9BACT</name>
<evidence type="ECO:0000313" key="2">
    <source>
        <dbReference type="EMBL" id="MBK1791186.1"/>
    </source>
</evidence>
<comment type="caution">
    <text evidence="2">The sequence shown here is derived from an EMBL/GenBank/DDBJ whole genome shotgun (WGS) entry which is preliminary data.</text>
</comment>
<protein>
    <submittedName>
        <fullName evidence="2">Uncharacterized protein</fullName>
    </submittedName>
</protein>
<accession>A0A8J7SJL1</accession>
<reference evidence="2" key="1">
    <citation type="submission" date="2021-01" db="EMBL/GenBank/DDBJ databases">
        <title>Modified the classification status of verrucomicrobia.</title>
        <authorList>
            <person name="Feng X."/>
        </authorList>
    </citation>
    <scope>NUCLEOTIDE SEQUENCE</scope>
    <source>
        <strain evidence="2">_KCTC 22039</strain>
    </source>
</reference>
<proteinExistence type="predicted"/>
<evidence type="ECO:0000313" key="3">
    <source>
        <dbReference type="Proteomes" id="UP000624703"/>
    </source>
</evidence>
<sequence length="207" mass="22835">MDSMTIKTVLISLSAISCAAPLYAGQVVFTQSDFLNRYQYGHSANAIQTTVTSDEGIKFTLTIRNAKGGKVSIGNRSNNGFIAVTQGNENRIDKGQGLTFSLAIDHGSTKRKLDKLSIGGLSYSWLNLGSPDELSQIREFRIIAKKKQTVVTGPFYDRSIRASNLGTFAHLPTDPKQLANWKMTNILTSDCPTRFESITFNYKLSRN</sequence>